<proteinExistence type="inferred from homology"/>
<dbReference type="PANTHER" id="PTHR35860">
    <property type="entry name" value="PROTEIN FAM24B"/>
    <property type="match status" value="1"/>
</dbReference>
<evidence type="ECO:0000313" key="5">
    <source>
        <dbReference type="EMBL" id="KAF6424881.1"/>
    </source>
</evidence>
<reference evidence="5 6" key="1">
    <citation type="journal article" date="2020" name="Nature">
        <title>Six reference-quality genomes reveal evolution of bat adaptations.</title>
        <authorList>
            <person name="Jebb D."/>
            <person name="Huang Z."/>
            <person name="Pippel M."/>
            <person name="Hughes G.M."/>
            <person name="Lavrichenko K."/>
            <person name="Devanna P."/>
            <person name="Winkler S."/>
            <person name="Jermiin L.S."/>
            <person name="Skirmuntt E.C."/>
            <person name="Katzourakis A."/>
            <person name="Burkitt-Gray L."/>
            <person name="Ray D.A."/>
            <person name="Sullivan K.A.M."/>
            <person name="Roscito J.G."/>
            <person name="Kirilenko B.M."/>
            <person name="Davalos L.M."/>
            <person name="Corthals A.P."/>
            <person name="Power M.L."/>
            <person name="Jones G."/>
            <person name="Ransome R.D."/>
            <person name="Dechmann D.K.N."/>
            <person name="Locatelli A.G."/>
            <person name="Puechmaille S.J."/>
            <person name="Fedrigo O."/>
            <person name="Jarvis E.D."/>
            <person name="Hiller M."/>
            <person name="Vernes S.C."/>
            <person name="Myers E.W."/>
            <person name="Teeling E.C."/>
        </authorList>
    </citation>
    <scope>NUCLEOTIDE SEQUENCE [LARGE SCALE GENOMIC DNA]</scope>
    <source>
        <strain evidence="5">MMolMol1</strain>
        <tissue evidence="5">Muscle</tissue>
    </source>
</reference>
<comment type="caution">
    <text evidence="5">The sequence shown here is derived from an EMBL/GenBank/DDBJ whole genome shotgun (WGS) entry which is preliminary data.</text>
</comment>
<gene>
    <name evidence="5" type="ORF">HJG59_004910</name>
</gene>
<evidence type="ECO:0000256" key="1">
    <source>
        <dbReference type="ARBA" id="ARBA00004613"/>
    </source>
</evidence>
<dbReference type="OrthoDB" id="9784605at2759"/>
<accession>A0A7J8DP19</accession>
<dbReference type="InterPro" id="IPR028122">
    <property type="entry name" value="FAM24"/>
</dbReference>
<dbReference type="PANTHER" id="PTHR35860:SF1">
    <property type="entry name" value="PROTEIN FAM24A"/>
    <property type="match status" value="1"/>
</dbReference>
<evidence type="ECO:0000256" key="4">
    <source>
        <dbReference type="ARBA" id="ARBA00022729"/>
    </source>
</evidence>
<evidence type="ECO:0000313" key="6">
    <source>
        <dbReference type="Proteomes" id="UP000550707"/>
    </source>
</evidence>
<dbReference type="AlphaFoldDB" id="A0A7J8DP19"/>
<comment type="subcellular location">
    <subcellularLocation>
        <location evidence="1">Secreted</location>
    </subcellularLocation>
</comment>
<dbReference type="InParanoid" id="A0A7J8DP19"/>
<dbReference type="GO" id="GO:0005576">
    <property type="term" value="C:extracellular region"/>
    <property type="evidence" value="ECO:0007669"/>
    <property type="project" value="UniProtKB-SubCell"/>
</dbReference>
<organism evidence="5 6">
    <name type="scientific">Molossus molossus</name>
    <name type="common">Pallas' mastiff bat</name>
    <name type="synonym">Vespertilio molossus</name>
    <dbReference type="NCBI Taxonomy" id="27622"/>
    <lineage>
        <taxon>Eukaryota</taxon>
        <taxon>Metazoa</taxon>
        <taxon>Chordata</taxon>
        <taxon>Craniata</taxon>
        <taxon>Vertebrata</taxon>
        <taxon>Euteleostomi</taxon>
        <taxon>Mammalia</taxon>
        <taxon>Eutheria</taxon>
        <taxon>Laurasiatheria</taxon>
        <taxon>Chiroptera</taxon>
        <taxon>Yangochiroptera</taxon>
        <taxon>Molossidae</taxon>
        <taxon>Molossus</taxon>
    </lineage>
</organism>
<protein>
    <submittedName>
        <fullName evidence="5">Family with sequence similarity 24 member B</fullName>
    </submittedName>
</protein>
<evidence type="ECO:0000256" key="2">
    <source>
        <dbReference type="ARBA" id="ARBA00007386"/>
    </source>
</evidence>
<keyword evidence="4" id="KW-0732">Signal</keyword>
<evidence type="ECO:0000256" key="3">
    <source>
        <dbReference type="ARBA" id="ARBA00022525"/>
    </source>
</evidence>
<name>A0A7J8DP19_MOLMO</name>
<sequence>MFDVSVMTAVGVALLVAILMLMSCASTLLCKLTDLLKAPTSPVCLVLKNPSMVARDTITASTYATSGCYPKVQNCEECDLCADSENLPPCFCDVNEGL</sequence>
<dbReference type="Pfam" id="PF15193">
    <property type="entry name" value="FAM24"/>
    <property type="match status" value="1"/>
</dbReference>
<keyword evidence="3" id="KW-0964">Secreted</keyword>
<comment type="similarity">
    <text evidence="2">Belongs to the FAM24 family.</text>
</comment>
<keyword evidence="6" id="KW-1185">Reference proteome</keyword>
<dbReference type="Proteomes" id="UP000550707">
    <property type="component" value="Unassembled WGS sequence"/>
</dbReference>
<dbReference type="EMBL" id="JACASF010000017">
    <property type="protein sequence ID" value="KAF6424881.1"/>
    <property type="molecule type" value="Genomic_DNA"/>
</dbReference>